<organism evidence="2 3">
    <name type="scientific">Bombardia bombarda</name>
    <dbReference type="NCBI Taxonomy" id="252184"/>
    <lineage>
        <taxon>Eukaryota</taxon>
        <taxon>Fungi</taxon>
        <taxon>Dikarya</taxon>
        <taxon>Ascomycota</taxon>
        <taxon>Pezizomycotina</taxon>
        <taxon>Sordariomycetes</taxon>
        <taxon>Sordariomycetidae</taxon>
        <taxon>Sordariales</taxon>
        <taxon>Lasiosphaeriaceae</taxon>
        <taxon>Bombardia</taxon>
    </lineage>
</organism>
<feature type="compositionally biased region" description="Polar residues" evidence="1">
    <location>
        <begin position="13"/>
        <end position="29"/>
    </location>
</feature>
<gene>
    <name evidence="2" type="ORF">B0T17DRAFT_179104</name>
</gene>
<accession>A0AA40C8R4</accession>
<keyword evidence="3" id="KW-1185">Reference proteome</keyword>
<protein>
    <submittedName>
        <fullName evidence="2">Uncharacterized protein</fullName>
    </submittedName>
</protein>
<sequence length="210" mass="22861">MPSLNTPAPIRNSLPTASGSQTRGHSWQRQGRRPINTIRIAPDERLVEVKFLTAGGEWVVLPKALISPRYPQCFVPAQTAVAIGHWPKDLEGAEIQTYVTPRGYVKSTSAVVLWFELEQLSLPLSLVKLPVLGGDNLGVSIILGSPFIIWCFGSNWPPSNPLHAEEYVSGGWVSHSNYGGYATTGSMEEGADTCRCQGQYQCYCGRSNAG</sequence>
<evidence type="ECO:0000313" key="2">
    <source>
        <dbReference type="EMBL" id="KAK0629165.1"/>
    </source>
</evidence>
<evidence type="ECO:0000313" key="3">
    <source>
        <dbReference type="Proteomes" id="UP001174934"/>
    </source>
</evidence>
<evidence type="ECO:0000256" key="1">
    <source>
        <dbReference type="SAM" id="MobiDB-lite"/>
    </source>
</evidence>
<dbReference type="Proteomes" id="UP001174934">
    <property type="component" value="Unassembled WGS sequence"/>
</dbReference>
<feature type="region of interest" description="Disordered" evidence="1">
    <location>
        <begin position="1"/>
        <end position="34"/>
    </location>
</feature>
<proteinExistence type="predicted"/>
<dbReference type="EMBL" id="JAULSR010000002">
    <property type="protein sequence ID" value="KAK0629165.1"/>
    <property type="molecule type" value="Genomic_DNA"/>
</dbReference>
<dbReference type="AlphaFoldDB" id="A0AA40C8R4"/>
<name>A0AA40C8R4_9PEZI</name>
<comment type="caution">
    <text evidence="2">The sequence shown here is derived from an EMBL/GenBank/DDBJ whole genome shotgun (WGS) entry which is preliminary data.</text>
</comment>
<reference evidence="2" key="1">
    <citation type="submission" date="2023-06" db="EMBL/GenBank/DDBJ databases">
        <title>Genome-scale phylogeny and comparative genomics of the fungal order Sordariales.</title>
        <authorList>
            <consortium name="Lawrence Berkeley National Laboratory"/>
            <person name="Hensen N."/>
            <person name="Bonometti L."/>
            <person name="Westerberg I."/>
            <person name="Brannstrom I.O."/>
            <person name="Guillou S."/>
            <person name="Cros-Aarteil S."/>
            <person name="Calhoun S."/>
            <person name="Haridas S."/>
            <person name="Kuo A."/>
            <person name="Mondo S."/>
            <person name="Pangilinan J."/>
            <person name="Riley R."/>
            <person name="LaButti K."/>
            <person name="Andreopoulos B."/>
            <person name="Lipzen A."/>
            <person name="Chen C."/>
            <person name="Yanf M."/>
            <person name="Daum C."/>
            <person name="Ng V."/>
            <person name="Clum A."/>
            <person name="Steindorff A."/>
            <person name="Ohm R."/>
            <person name="Martin F."/>
            <person name="Silar P."/>
            <person name="Natvig D."/>
            <person name="Lalanne C."/>
            <person name="Gautier V."/>
            <person name="Ament-velasquez S.L."/>
            <person name="Kruys A."/>
            <person name="Hutchinson M.I."/>
            <person name="Powell A.J."/>
            <person name="Barry K."/>
            <person name="Miller A.N."/>
            <person name="Grigoriev I.V."/>
            <person name="Debuchy R."/>
            <person name="Gladieux P."/>
            <person name="Thoren M.H."/>
            <person name="Johannesson H."/>
        </authorList>
    </citation>
    <scope>NUCLEOTIDE SEQUENCE</scope>
    <source>
        <strain evidence="2">SMH3391-2</strain>
    </source>
</reference>